<accession>A0A7K0C2V9</accession>
<feature type="domain" description="N-acetyltransferase" evidence="1">
    <location>
        <begin position="1"/>
        <end position="130"/>
    </location>
</feature>
<comment type="caution">
    <text evidence="2">The sequence shown here is derived from an EMBL/GenBank/DDBJ whole genome shotgun (WGS) entry which is preliminary data.</text>
</comment>
<dbReference type="Gene3D" id="3.40.630.30">
    <property type="match status" value="1"/>
</dbReference>
<proteinExistence type="predicted"/>
<dbReference type="Pfam" id="PF13340">
    <property type="entry name" value="DUF4096"/>
    <property type="match status" value="1"/>
</dbReference>
<dbReference type="SUPFAM" id="SSF55729">
    <property type="entry name" value="Acyl-CoA N-acyltransferases (Nat)"/>
    <property type="match status" value="1"/>
</dbReference>
<dbReference type="GO" id="GO:0016747">
    <property type="term" value="F:acyltransferase activity, transferring groups other than amino-acyl groups"/>
    <property type="evidence" value="ECO:0007669"/>
    <property type="project" value="InterPro"/>
</dbReference>
<dbReference type="InterPro" id="IPR016181">
    <property type="entry name" value="Acyl_CoA_acyltransferase"/>
</dbReference>
<evidence type="ECO:0000259" key="1">
    <source>
        <dbReference type="PROSITE" id="PS51186"/>
    </source>
</evidence>
<dbReference type="Proteomes" id="UP000487268">
    <property type="component" value="Unassembled WGS sequence"/>
</dbReference>
<dbReference type="PANTHER" id="PTHR46637:SF1">
    <property type="entry name" value="BLL5188 PROTEIN"/>
    <property type="match status" value="1"/>
</dbReference>
<reference evidence="2 3" key="1">
    <citation type="submission" date="2019-10" db="EMBL/GenBank/DDBJ databases">
        <title>Actinomadura rubteroloni sp. nov. and Actinomadura macrotermitis sp. nov., isolated from the gut of fungus growing-termite Macrotermes natalensis.</title>
        <authorList>
            <person name="Benndorf R."/>
            <person name="Martin K."/>
            <person name="Kuefner M."/>
            <person name="De Beer W."/>
            <person name="Kaster A.-K."/>
            <person name="Vollmers J."/>
            <person name="Poulsen M."/>
            <person name="Beemelmanns C."/>
        </authorList>
    </citation>
    <scope>NUCLEOTIDE SEQUENCE [LARGE SCALE GENOMIC DNA]</scope>
    <source>
        <strain evidence="2 3">RB68</strain>
    </source>
</reference>
<name>A0A7K0C2V9_9ACTN</name>
<dbReference type="InterPro" id="IPR025161">
    <property type="entry name" value="IS402-like_dom"/>
</dbReference>
<dbReference type="PANTHER" id="PTHR46637">
    <property type="entry name" value="TIS1421-TRANSPOSASE PROTEIN A"/>
    <property type="match status" value="1"/>
</dbReference>
<dbReference type="PROSITE" id="PS51186">
    <property type="entry name" value="GNAT"/>
    <property type="match status" value="1"/>
</dbReference>
<organism evidence="2 3">
    <name type="scientific">Actinomadura macrotermitis</name>
    <dbReference type="NCBI Taxonomy" id="2585200"/>
    <lineage>
        <taxon>Bacteria</taxon>
        <taxon>Bacillati</taxon>
        <taxon>Actinomycetota</taxon>
        <taxon>Actinomycetes</taxon>
        <taxon>Streptosporangiales</taxon>
        <taxon>Thermomonosporaceae</taxon>
        <taxon>Actinomadura</taxon>
    </lineage>
</organism>
<gene>
    <name evidence="2" type="ORF">ACRB68_55420</name>
</gene>
<dbReference type="Pfam" id="PF13673">
    <property type="entry name" value="Acetyltransf_10"/>
    <property type="match status" value="1"/>
</dbReference>
<protein>
    <recommendedName>
        <fullName evidence="1">N-acetyltransferase domain-containing protein</fullName>
    </recommendedName>
</protein>
<sequence length="134" mass="15044">MEPATGAPWRDLPERYGNWKSVYERYRGWAADGTIGRLDWTVSVGSTIVRAHQHAAVSELMVDKKYSGRGIGHALREDLLAPRQEERATLLVRPDNTATAAYTGWGWKQQGQLRPDAPLFNVLMLKLSLQPGRS</sequence>
<evidence type="ECO:0000313" key="3">
    <source>
        <dbReference type="Proteomes" id="UP000487268"/>
    </source>
</evidence>
<keyword evidence="3" id="KW-1185">Reference proteome</keyword>
<dbReference type="EMBL" id="WEGH01000003">
    <property type="protein sequence ID" value="MQY07442.1"/>
    <property type="molecule type" value="Genomic_DNA"/>
</dbReference>
<dbReference type="InterPro" id="IPR000182">
    <property type="entry name" value="GNAT_dom"/>
</dbReference>
<evidence type="ECO:0000313" key="2">
    <source>
        <dbReference type="EMBL" id="MQY07442.1"/>
    </source>
</evidence>
<dbReference type="AlphaFoldDB" id="A0A7K0C2V9"/>
<dbReference type="InterPro" id="IPR052909">
    <property type="entry name" value="Transposase_6_like"/>
</dbReference>